<dbReference type="OrthoDB" id="4951845at2759"/>
<dbReference type="STRING" id="71717.A0A4Y7T128"/>
<name>A0A4Y7T128_COPMI</name>
<dbReference type="InterPro" id="IPR004045">
    <property type="entry name" value="Glutathione_S-Trfase_N"/>
</dbReference>
<comment type="caution">
    <text evidence="2">The sequence shown here is derived from an EMBL/GenBank/DDBJ whole genome shotgun (WGS) entry which is preliminary data.</text>
</comment>
<dbReference type="Proteomes" id="UP000298030">
    <property type="component" value="Unassembled WGS sequence"/>
</dbReference>
<gene>
    <name evidence="2" type="ORF">FA13DRAFT_1736178</name>
</gene>
<feature type="domain" description="GST N-terminal" evidence="1">
    <location>
        <begin position="6"/>
        <end position="103"/>
    </location>
</feature>
<dbReference type="InterPro" id="IPR036249">
    <property type="entry name" value="Thioredoxin-like_sf"/>
</dbReference>
<protein>
    <recommendedName>
        <fullName evidence="1">GST N-terminal domain-containing protein</fullName>
    </recommendedName>
</protein>
<dbReference type="InterPro" id="IPR054416">
    <property type="entry name" value="GST_UstS-like_C"/>
</dbReference>
<evidence type="ECO:0000313" key="3">
    <source>
        <dbReference type="Proteomes" id="UP000298030"/>
    </source>
</evidence>
<dbReference type="Pfam" id="PF22041">
    <property type="entry name" value="GST_C_7"/>
    <property type="match status" value="1"/>
</dbReference>
<dbReference type="EMBL" id="QPFP01000037">
    <property type="protein sequence ID" value="TEB27711.1"/>
    <property type="molecule type" value="Genomic_DNA"/>
</dbReference>
<evidence type="ECO:0000259" key="1">
    <source>
        <dbReference type="PROSITE" id="PS50404"/>
    </source>
</evidence>
<dbReference type="Pfam" id="PF13409">
    <property type="entry name" value="GST_N_2"/>
    <property type="match status" value="1"/>
</dbReference>
<dbReference type="SUPFAM" id="SSF52833">
    <property type="entry name" value="Thioredoxin-like"/>
    <property type="match status" value="1"/>
</dbReference>
<accession>A0A4Y7T128</accession>
<dbReference type="Gene3D" id="3.40.30.10">
    <property type="entry name" value="Glutaredoxin"/>
    <property type="match status" value="1"/>
</dbReference>
<reference evidence="2 3" key="1">
    <citation type="journal article" date="2019" name="Nat. Ecol. Evol.">
        <title>Megaphylogeny resolves global patterns of mushroom evolution.</title>
        <authorList>
            <person name="Varga T."/>
            <person name="Krizsan K."/>
            <person name="Foldi C."/>
            <person name="Dima B."/>
            <person name="Sanchez-Garcia M."/>
            <person name="Sanchez-Ramirez S."/>
            <person name="Szollosi G.J."/>
            <person name="Szarkandi J.G."/>
            <person name="Papp V."/>
            <person name="Albert L."/>
            <person name="Andreopoulos W."/>
            <person name="Angelini C."/>
            <person name="Antonin V."/>
            <person name="Barry K.W."/>
            <person name="Bougher N.L."/>
            <person name="Buchanan P."/>
            <person name="Buyck B."/>
            <person name="Bense V."/>
            <person name="Catcheside P."/>
            <person name="Chovatia M."/>
            <person name="Cooper J."/>
            <person name="Damon W."/>
            <person name="Desjardin D."/>
            <person name="Finy P."/>
            <person name="Geml J."/>
            <person name="Haridas S."/>
            <person name="Hughes K."/>
            <person name="Justo A."/>
            <person name="Karasinski D."/>
            <person name="Kautmanova I."/>
            <person name="Kiss B."/>
            <person name="Kocsube S."/>
            <person name="Kotiranta H."/>
            <person name="LaButti K.M."/>
            <person name="Lechner B.E."/>
            <person name="Liimatainen K."/>
            <person name="Lipzen A."/>
            <person name="Lukacs Z."/>
            <person name="Mihaltcheva S."/>
            <person name="Morgado L.N."/>
            <person name="Niskanen T."/>
            <person name="Noordeloos M.E."/>
            <person name="Ohm R.A."/>
            <person name="Ortiz-Santana B."/>
            <person name="Ovrebo C."/>
            <person name="Racz N."/>
            <person name="Riley R."/>
            <person name="Savchenko A."/>
            <person name="Shiryaev A."/>
            <person name="Soop K."/>
            <person name="Spirin V."/>
            <person name="Szebenyi C."/>
            <person name="Tomsovsky M."/>
            <person name="Tulloss R.E."/>
            <person name="Uehling J."/>
            <person name="Grigoriev I.V."/>
            <person name="Vagvolgyi C."/>
            <person name="Papp T."/>
            <person name="Martin F.M."/>
            <person name="Miettinen O."/>
            <person name="Hibbett D.S."/>
            <person name="Nagy L.G."/>
        </authorList>
    </citation>
    <scope>NUCLEOTIDE SEQUENCE [LARGE SCALE GENOMIC DNA]</scope>
    <source>
        <strain evidence="2 3">FP101781</strain>
    </source>
</reference>
<keyword evidence="3" id="KW-1185">Reference proteome</keyword>
<dbReference type="Gene3D" id="1.20.1050.10">
    <property type="match status" value="1"/>
</dbReference>
<evidence type="ECO:0000313" key="2">
    <source>
        <dbReference type="EMBL" id="TEB27711.1"/>
    </source>
</evidence>
<dbReference type="AlphaFoldDB" id="A0A4Y7T128"/>
<dbReference type="PROSITE" id="PS50404">
    <property type="entry name" value="GST_NTER"/>
    <property type="match status" value="1"/>
</dbReference>
<proteinExistence type="predicted"/>
<organism evidence="2 3">
    <name type="scientific">Coprinellus micaceus</name>
    <name type="common">Glistening ink-cap mushroom</name>
    <name type="synonym">Coprinus micaceus</name>
    <dbReference type="NCBI Taxonomy" id="71717"/>
    <lineage>
        <taxon>Eukaryota</taxon>
        <taxon>Fungi</taxon>
        <taxon>Dikarya</taxon>
        <taxon>Basidiomycota</taxon>
        <taxon>Agaricomycotina</taxon>
        <taxon>Agaricomycetes</taxon>
        <taxon>Agaricomycetidae</taxon>
        <taxon>Agaricales</taxon>
        <taxon>Agaricineae</taxon>
        <taxon>Psathyrellaceae</taxon>
        <taxon>Coprinellus</taxon>
    </lineage>
</organism>
<sequence length="233" mass="26836">MLTFFDIPSSLSRAWSPNTWKVRYYLNYHRIPYRTQWIELPLIESTCTSLGIPPSKVQPPSTAYPEGHKAYTLPAVYDATTNTYISESARILKYLDGRYPSTTSAQAFPKGTSVVVPLWDVITPDIAKMLNDESRVYFEETRRAVFQGRTLAEGKNESWEKVNKGLADVGRKGQGVFVTGDKPVFSDFVIAATFAYMRNVWGEDHERWKEVLTWDNDRWARFVDALREFEEVK</sequence>